<dbReference type="Proteomes" id="UP000767327">
    <property type="component" value="Unassembled WGS sequence"/>
</dbReference>
<dbReference type="EMBL" id="JAAXZR010000016">
    <property type="protein sequence ID" value="NLT79358.1"/>
    <property type="molecule type" value="Genomic_DNA"/>
</dbReference>
<keyword evidence="3" id="KW-0804">Transcription</keyword>
<dbReference type="GO" id="GO:0000976">
    <property type="term" value="F:transcription cis-regulatory region binding"/>
    <property type="evidence" value="ECO:0007669"/>
    <property type="project" value="TreeGrafter"/>
</dbReference>
<feature type="domain" description="HTH tetR-type" evidence="5">
    <location>
        <begin position="12"/>
        <end position="71"/>
    </location>
</feature>
<keyword evidence="2 4" id="KW-0238">DNA-binding</keyword>
<dbReference type="Pfam" id="PF00440">
    <property type="entry name" value="TetR_N"/>
    <property type="match status" value="1"/>
</dbReference>
<dbReference type="PRINTS" id="PR00455">
    <property type="entry name" value="HTHTETR"/>
</dbReference>
<reference evidence="6" key="2">
    <citation type="submission" date="2020-01" db="EMBL/GenBank/DDBJ databases">
        <authorList>
            <person name="Campanaro S."/>
        </authorList>
    </citation>
    <scope>NUCLEOTIDE SEQUENCE</scope>
    <source>
        <strain evidence="6">AS01afH2WH_6</strain>
    </source>
</reference>
<protein>
    <submittedName>
        <fullName evidence="6">TetR/AcrR family transcriptional regulator</fullName>
    </submittedName>
</protein>
<evidence type="ECO:0000313" key="7">
    <source>
        <dbReference type="Proteomes" id="UP000767327"/>
    </source>
</evidence>
<feature type="DNA-binding region" description="H-T-H motif" evidence="4">
    <location>
        <begin position="34"/>
        <end position="53"/>
    </location>
</feature>
<organism evidence="6 7">
    <name type="scientific">Bifidobacterium crudilactis</name>
    <dbReference type="NCBI Taxonomy" id="327277"/>
    <lineage>
        <taxon>Bacteria</taxon>
        <taxon>Bacillati</taxon>
        <taxon>Actinomycetota</taxon>
        <taxon>Actinomycetes</taxon>
        <taxon>Bifidobacteriales</taxon>
        <taxon>Bifidobacteriaceae</taxon>
        <taxon>Bifidobacterium</taxon>
    </lineage>
</organism>
<sequence length="193" mass="21249">MTRTANARQDARDNTAKLQSAALVVFARLGINAPLEAIAKEAGVSIGTLYNRYATREELLEALMPGAIEQANSTLTEALKESSDPKSSLELFFNTMMDLQRTDSMLNAALHALPNTTASTNSDGCDELLAIGYRLLDQCHTAKVLSEDFGKQDLFNILWLFSKAICDPAAPNDWEHTIRLLIDAAWVRHPTQL</sequence>
<keyword evidence="1" id="KW-0805">Transcription regulation</keyword>
<evidence type="ECO:0000259" key="5">
    <source>
        <dbReference type="PROSITE" id="PS50977"/>
    </source>
</evidence>
<dbReference type="Gene3D" id="1.10.357.10">
    <property type="entry name" value="Tetracycline Repressor, domain 2"/>
    <property type="match status" value="1"/>
</dbReference>
<dbReference type="SUPFAM" id="SSF48498">
    <property type="entry name" value="Tetracyclin repressor-like, C-terminal domain"/>
    <property type="match status" value="1"/>
</dbReference>
<dbReference type="PROSITE" id="PS50977">
    <property type="entry name" value="HTH_TETR_2"/>
    <property type="match status" value="1"/>
</dbReference>
<dbReference type="InterPro" id="IPR001647">
    <property type="entry name" value="HTH_TetR"/>
</dbReference>
<dbReference type="PANTHER" id="PTHR30055">
    <property type="entry name" value="HTH-TYPE TRANSCRIPTIONAL REGULATOR RUTR"/>
    <property type="match status" value="1"/>
</dbReference>
<dbReference type="InterPro" id="IPR050109">
    <property type="entry name" value="HTH-type_TetR-like_transc_reg"/>
</dbReference>
<dbReference type="SUPFAM" id="SSF46689">
    <property type="entry name" value="Homeodomain-like"/>
    <property type="match status" value="1"/>
</dbReference>
<dbReference type="PANTHER" id="PTHR30055:SF234">
    <property type="entry name" value="HTH-TYPE TRANSCRIPTIONAL REGULATOR BETI"/>
    <property type="match status" value="1"/>
</dbReference>
<evidence type="ECO:0000313" key="6">
    <source>
        <dbReference type="EMBL" id="NLT79358.1"/>
    </source>
</evidence>
<evidence type="ECO:0000256" key="3">
    <source>
        <dbReference type="ARBA" id="ARBA00023163"/>
    </source>
</evidence>
<accession>A0A971ICQ0</accession>
<dbReference type="AlphaFoldDB" id="A0A971ICQ0"/>
<name>A0A971ICQ0_9BIFI</name>
<dbReference type="RefSeq" id="WP_273173127.1">
    <property type="nucleotide sequence ID" value="NZ_JAAXZR010000016.1"/>
</dbReference>
<proteinExistence type="predicted"/>
<dbReference type="InterPro" id="IPR036271">
    <property type="entry name" value="Tet_transcr_reg_TetR-rel_C_sf"/>
</dbReference>
<dbReference type="InterPro" id="IPR009057">
    <property type="entry name" value="Homeodomain-like_sf"/>
</dbReference>
<evidence type="ECO:0000256" key="4">
    <source>
        <dbReference type="PROSITE-ProRule" id="PRU00335"/>
    </source>
</evidence>
<evidence type="ECO:0000256" key="1">
    <source>
        <dbReference type="ARBA" id="ARBA00023015"/>
    </source>
</evidence>
<comment type="caution">
    <text evidence="6">The sequence shown here is derived from an EMBL/GenBank/DDBJ whole genome shotgun (WGS) entry which is preliminary data.</text>
</comment>
<reference evidence="6" key="1">
    <citation type="journal article" date="2020" name="Biotechnol. Biofuels">
        <title>New insights from the biogas microbiome by comprehensive genome-resolved metagenomics of nearly 1600 species originating from multiple anaerobic digesters.</title>
        <authorList>
            <person name="Campanaro S."/>
            <person name="Treu L."/>
            <person name="Rodriguez-R L.M."/>
            <person name="Kovalovszki A."/>
            <person name="Ziels R.M."/>
            <person name="Maus I."/>
            <person name="Zhu X."/>
            <person name="Kougias P.G."/>
            <person name="Basile A."/>
            <person name="Luo G."/>
            <person name="Schluter A."/>
            <person name="Konstantinidis K.T."/>
            <person name="Angelidaki I."/>
        </authorList>
    </citation>
    <scope>NUCLEOTIDE SEQUENCE</scope>
    <source>
        <strain evidence="6">AS01afH2WH_6</strain>
    </source>
</reference>
<evidence type="ECO:0000256" key="2">
    <source>
        <dbReference type="ARBA" id="ARBA00023125"/>
    </source>
</evidence>
<dbReference type="GO" id="GO:0003700">
    <property type="term" value="F:DNA-binding transcription factor activity"/>
    <property type="evidence" value="ECO:0007669"/>
    <property type="project" value="TreeGrafter"/>
</dbReference>
<gene>
    <name evidence="6" type="ORF">GXW98_03605</name>
</gene>